<keyword evidence="5" id="KW-1185">Reference proteome</keyword>
<dbReference type="SUPFAM" id="SSF53383">
    <property type="entry name" value="PLP-dependent transferases"/>
    <property type="match status" value="1"/>
</dbReference>
<dbReference type="PANTHER" id="PTHR30244">
    <property type="entry name" value="TRANSAMINASE"/>
    <property type="match status" value="1"/>
</dbReference>
<dbReference type="Pfam" id="PF01041">
    <property type="entry name" value="DegT_DnrJ_EryC1"/>
    <property type="match status" value="1"/>
</dbReference>
<dbReference type="Gene3D" id="3.40.640.10">
    <property type="entry name" value="Type I PLP-dependent aspartate aminotransferase-like (Major domain)"/>
    <property type="match status" value="1"/>
</dbReference>
<dbReference type="PIRSF" id="PIRSF000390">
    <property type="entry name" value="PLP_StrS"/>
    <property type="match status" value="1"/>
</dbReference>
<gene>
    <name evidence="4" type="ORF">ACFSCZ_13935</name>
</gene>
<name>A0ABW4KKD6_9BACI</name>
<organism evidence="4 5">
    <name type="scientific">Siminovitchia sediminis</name>
    <dbReference type="NCBI Taxonomy" id="1274353"/>
    <lineage>
        <taxon>Bacteria</taxon>
        <taxon>Bacillati</taxon>
        <taxon>Bacillota</taxon>
        <taxon>Bacilli</taxon>
        <taxon>Bacillales</taxon>
        <taxon>Bacillaceae</taxon>
        <taxon>Siminovitchia</taxon>
    </lineage>
</organism>
<dbReference type="EMBL" id="JBHUEO010000045">
    <property type="protein sequence ID" value="MFD1707821.1"/>
    <property type="molecule type" value="Genomic_DNA"/>
</dbReference>
<protein>
    <submittedName>
        <fullName evidence="4">DegT/DnrJ/EryC1/StrS family aminotransferase</fullName>
    </submittedName>
</protein>
<reference evidence="5" key="1">
    <citation type="journal article" date="2019" name="Int. J. Syst. Evol. Microbiol.">
        <title>The Global Catalogue of Microorganisms (GCM) 10K type strain sequencing project: providing services to taxonomists for standard genome sequencing and annotation.</title>
        <authorList>
            <consortium name="The Broad Institute Genomics Platform"/>
            <consortium name="The Broad Institute Genome Sequencing Center for Infectious Disease"/>
            <person name="Wu L."/>
            <person name="Ma J."/>
        </authorList>
    </citation>
    <scope>NUCLEOTIDE SEQUENCE [LARGE SCALE GENOMIC DNA]</scope>
    <source>
        <strain evidence="5">CGMCC 1.12295</strain>
    </source>
</reference>
<dbReference type="InterPro" id="IPR000653">
    <property type="entry name" value="DegT/StrS_aminotransferase"/>
</dbReference>
<evidence type="ECO:0000313" key="5">
    <source>
        <dbReference type="Proteomes" id="UP001597301"/>
    </source>
</evidence>
<dbReference type="GO" id="GO:0008483">
    <property type="term" value="F:transaminase activity"/>
    <property type="evidence" value="ECO:0007669"/>
    <property type="project" value="UniProtKB-KW"/>
</dbReference>
<dbReference type="PANTHER" id="PTHR30244:SF36">
    <property type="entry name" value="3-OXO-GLUCOSE-6-PHOSPHATE:GLUTAMATE AMINOTRANSFERASE"/>
    <property type="match status" value="1"/>
</dbReference>
<evidence type="ECO:0000256" key="2">
    <source>
        <dbReference type="ARBA" id="ARBA00037999"/>
    </source>
</evidence>
<comment type="similarity">
    <text evidence="2 3">Belongs to the DegT/DnrJ/EryC1 family.</text>
</comment>
<dbReference type="InterPro" id="IPR015424">
    <property type="entry name" value="PyrdxlP-dep_Trfase"/>
</dbReference>
<keyword evidence="4" id="KW-0032">Aminotransferase</keyword>
<keyword evidence="1 3" id="KW-0663">Pyridoxal phosphate</keyword>
<dbReference type="InterPro" id="IPR015422">
    <property type="entry name" value="PyrdxlP-dep_Trfase_small"/>
</dbReference>
<accession>A0ABW4KKD6</accession>
<evidence type="ECO:0000313" key="4">
    <source>
        <dbReference type="EMBL" id="MFD1707821.1"/>
    </source>
</evidence>
<dbReference type="Gene3D" id="3.90.1150.10">
    <property type="entry name" value="Aspartate Aminotransferase, domain 1"/>
    <property type="match status" value="1"/>
</dbReference>
<sequence length="368" mass="40878">MIPITDPKGQFTLIQEKIMSQINDVLLSGNYILGHHVTEFENQIAKRLGVSDAIAVANGTDALVLVLRAYNIGKGDEVITTPFSFFATAEAITRVGATPVFADIDETFNLDPEKVRGKITSATKAILPVHLFGLPADMDQINTIASEHQLIVIEDACQAFGAKYKGKEAGSLGDAACFSFFPTKNLSTMGDGGLITTSDKNIAERIRTLRSHGSSKKYFHQEIGYNSRLDELHAAILLVCLKYIDSWNEKRRLLAQRYYKDLDAVPFLKLPPIINHSTHVYHLFSIQSDHRRDLIHHLKQLGIQTGIYYPCCIHLQEVYKNLGYQKGDFPVAEKMSQSLFSIPLFPTMTSGEQSQVISALRGFEVTGS</sequence>
<evidence type="ECO:0000256" key="3">
    <source>
        <dbReference type="RuleBase" id="RU004508"/>
    </source>
</evidence>
<proteinExistence type="inferred from homology"/>
<dbReference type="RefSeq" id="WP_380774652.1">
    <property type="nucleotide sequence ID" value="NZ_JBHUEO010000045.1"/>
</dbReference>
<dbReference type="InterPro" id="IPR015421">
    <property type="entry name" value="PyrdxlP-dep_Trfase_major"/>
</dbReference>
<comment type="caution">
    <text evidence="4">The sequence shown here is derived from an EMBL/GenBank/DDBJ whole genome shotgun (WGS) entry which is preliminary data.</text>
</comment>
<evidence type="ECO:0000256" key="1">
    <source>
        <dbReference type="ARBA" id="ARBA00022898"/>
    </source>
</evidence>
<keyword evidence="4" id="KW-0808">Transferase</keyword>
<dbReference type="Proteomes" id="UP001597301">
    <property type="component" value="Unassembled WGS sequence"/>
</dbReference>
<dbReference type="CDD" id="cd00616">
    <property type="entry name" value="AHBA_syn"/>
    <property type="match status" value="1"/>
</dbReference>